<dbReference type="Proteomes" id="UP000199651">
    <property type="component" value="Unassembled WGS sequence"/>
</dbReference>
<evidence type="ECO:0000313" key="3">
    <source>
        <dbReference type="EMBL" id="SDP44455.1"/>
    </source>
</evidence>
<dbReference type="AlphaFoldDB" id="A0A1H0SS78"/>
<keyword evidence="1" id="KW-0472">Membrane</keyword>
<feature type="transmembrane region" description="Helical" evidence="1">
    <location>
        <begin position="6"/>
        <end position="25"/>
    </location>
</feature>
<dbReference type="STRING" id="504798.SAMN05421871_11481"/>
<name>A0A1H0SS78_9PSEU</name>
<evidence type="ECO:0000256" key="1">
    <source>
        <dbReference type="SAM" id="Phobius"/>
    </source>
</evidence>
<reference evidence="4" key="1">
    <citation type="submission" date="2016-10" db="EMBL/GenBank/DDBJ databases">
        <authorList>
            <person name="Varghese N."/>
            <person name="Submissions S."/>
        </authorList>
    </citation>
    <scope>NUCLEOTIDE SEQUENCE [LARGE SCALE GENOMIC DNA]</scope>
    <source>
        <strain evidence="4">IBRC-M 10655</strain>
    </source>
</reference>
<gene>
    <name evidence="3" type="ORF">SAMN05192558_10965</name>
</gene>
<keyword evidence="1" id="KW-0812">Transmembrane</keyword>
<evidence type="ECO:0000313" key="4">
    <source>
        <dbReference type="Proteomes" id="UP000199651"/>
    </source>
</evidence>
<protein>
    <recommendedName>
        <fullName evidence="2">DUF4178 domain-containing protein</fullName>
    </recommendedName>
</protein>
<organism evidence="3 4">
    <name type="scientific">Actinokineospora alba</name>
    <dbReference type="NCBI Taxonomy" id="504798"/>
    <lineage>
        <taxon>Bacteria</taxon>
        <taxon>Bacillati</taxon>
        <taxon>Actinomycetota</taxon>
        <taxon>Actinomycetes</taxon>
        <taxon>Pseudonocardiales</taxon>
        <taxon>Pseudonocardiaceae</taxon>
        <taxon>Actinokineospora</taxon>
    </lineage>
</organism>
<proteinExistence type="predicted"/>
<dbReference type="EMBL" id="FNJB01000009">
    <property type="protein sequence ID" value="SDP44455.1"/>
    <property type="molecule type" value="Genomic_DNA"/>
</dbReference>
<dbReference type="InterPro" id="IPR025235">
    <property type="entry name" value="DUF4178"/>
</dbReference>
<feature type="domain" description="DUF4178" evidence="2">
    <location>
        <begin position="56"/>
        <end position="186"/>
    </location>
</feature>
<evidence type="ECO:0000259" key="2">
    <source>
        <dbReference type="Pfam" id="PF13785"/>
    </source>
</evidence>
<accession>A0A1H0SS78</accession>
<keyword evidence="1" id="KW-1133">Transmembrane helix</keyword>
<dbReference type="RefSeq" id="WP_091379746.1">
    <property type="nucleotide sequence ID" value="NZ_FNDV01000014.1"/>
</dbReference>
<dbReference type="Pfam" id="PF13785">
    <property type="entry name" value="DUF4178"/>
    <property type="match status" value="1"/>
</dbReference>
<sequence length="199" mass="21833">MDGLVVLLLVVVAAAIGAVIVGLWLRKRKPAVAKSPVDPYADNDHHAIHGDPRKLKAGDLVELRGESYMVRGTLRLDEGGWSWSEHLLEQTNGDRVWLSVEEDPELELVAWTEVDLDLAPGEKTLSHDGRQYRSDESGKAKFRSEATTGLNAEGVVKYHDYTAGDSLLSFEAYGDADWEASTGTKLSIYDVRIYPAGPA</sequence>
<dbReference type="OrthoDB" id="3775810at2"/>
<keyword evidence="4" id="KW-1185">Reference proteome</keyword>